<reference evidence="1 2" key="1">
    <citation type="journal article" date="2014" name="Nature">
        <title>The genome of the recently domesticated crop plant sugar beet (Beta vulgaris).</title>
        <authorList>
            <person name="Dohm J.C."/>
            <person name="Minoche A.E."/>
            <person name="Holtgrawe D."/>
            <person name="Capella-Gutierrez S."/>
            <person name="Zakrzewski F."/>
            <person name="Tafer H."/>
            <person name="Rupp O."/>
            <person name="Sorensen T.R."/>
            <person name="Stracke R."/>
            <person name="Reinhardt R."/>
            <person name="Goesmann A."/>
            <person name="Kraft T."/>
            <person name="Schulz B."/>
            <person name="Stadler P.F."/>
            <person name="Schmidt T."/>
            <person name="Gabaldon T."/>
            <person name="Lehrach H."/>
            <person name="Weisshaar B."/>
            <person name="Himmelbauer H."/>
        </authorList>
    </citation>
    <scope>NUCLEOTIDE SEQUENCE [LARGE SCALE GENOMIC DNA]</scope>
    <source>
        <tissue evidence="1">Taproot</tissue>
    </source>
</reference>
<evidence type="ECO:0000313" key="2">
    <source>
        <dbReference type="Proteomes" id="UP000035740"/>
    </source>
</evidence>
<organism evidence="1 2">
    <name type="scientific">Beta vulgaris subsp. vulgaris</name>
    <name type="common">Beet</name>
    <dbReference type="NCBI Taxonomy" id="3555"/>
    <lineage>
        <taxon>Eukaryota</taxon>
        <taxon>Viridiplantae</taxon>
        <taxon>Streptophyta</taxon>
        <taxon>Embryophyta</taxon>
        <taxon>Tracheophyta</taxon>
        <taxon>Spermatophyta</taxon>
        <taxon>Magnoliopsida</taxon>
        <taxon>eudicotyledons</taxon>
        <taxon>Gunneridae</taxon>
        <taxon>Pentapetalae</taxon>
        <taxon>Caryophyllales</taxon>
        <taxon>Chenopodiaceae</taxon>
        <taxon>Betoideae</taxon>
        <taxon>Beta</taxon>
    </lineage>
</organism>
<proteinExistence type="predicted"/>
<protein>
    <submittedName>
        <fullName evidence="1">Uncharacterized protein</fullName>
    </submittedName>
</protein>
<accession>A0A0J8B697</accession>
<gene>
    <name evidence="1" type="ORF">BVRB_8g199670</name>
</gene>
<name>A0A0J8B697_BETVV</name>
<sequence>MKNKALKWMQVTNDSNVHEVYISLRISCRLQKGTKML</sequence>
<dbReference type="EMBL" id="KQ090361">
    <property type="protein sequence ID" value="KMS96784.1"/>
    <property type="molecule type" value="Genomic_DNA"/>
</dbReference>
<dbReference type="Proteomes" id="UP000035740">
    <property type="component" value="Unassembled WGS sequence"/>
</dbReference>
<evidence type="ECO:0000313" key="1">
    <source>
        <dbReference type="EMBL" id="KMS96784.1"/>
    </source>
</evidence>
<dbReference type="Gramene" id="KMS96784">
    <property type="protein sequence ID" value="KMS96784"/>
    <property type="gene ID" value="BVRB_8g199670"/>
</dbReference>
<keyword evidence="2" id="KW-1185">Reference proteome</keyword>
<dbReference type="AlphaFoldDB" id="A0A0J8B697"/>